<reference evidence="1 2" key="1">
    <citation type="submission" date="2023-03" db="EMBL/GenBank/DDBJ databases">
        <title>High recombination rates correlate with genetic variation in Cardiocondyla obscurior ants.</title>
        <authorList>
            <person name="Errbii M."/>
        </authorList>
    </citation>
    <scope>NUCLEOTIDE SEQUENCE [LARGE SCALE GENOMIC DNA]</scope>
    <source>
        <strain evidence="1">Alpha-2009</strain>
        <tissue evidence="1">Whole body</tissue>
    </source>
</reference>
<name>A0AAW2EEE6_9HYME</name>
<sequence length="103" mass="12005">MTRPEGDSPQRQFRTENENEREDIRFILLYARAELCENKLRRDILFLINKKIIANTCVRLSLPAIASLIFLTLTARSIGLLTSYDVTVIKLFLTEKDVEQKYV</sequence>
<keyword evidence="2" id="KW-1185">Reference proteome</keyword>
<protein>
    <submittedName>
        <fullName evidence="1">Uncharacterized protein</fullName>
    </submittedName>
</protein>
<comment type="caution">
    <text evidence="1">The sequence shown here is derived from an EMBL/GenBank/DDBJ whole genome shotgun (WGS) entry which is preliminary data.</text>
</comment>
<dbReference type="AlphaFoldDB" id="A0AAW2EEE6"/>
<organism evidence="1 2">
    <name type="scientific">Cardiocondyla obscurior</name>
    <dbReference type="NCBI Taxonomy" id="286306"/>
    <lineage>
        <taxon>Eukaryota</taxon>
        <taxon>Metazoa</taxon>
        <taxon>Ecdysozoa</taxon>
        <taxon>Arthropoda</taxon>
        <taxon>Hexapoda</taxon>
        <taxon>Insecta</taxon>
        <taxon>Pterygota</taxon>
        <taxon>Neoptera</taxon>
        <taxon>Endopterygota</taxon>
        <taxon>Hymenoptera</taxon>
        <taxon>Apocrita</taxon>
        <taxon>Aculeata</taxon>
        <taxon>Formicoidea</taxon>
        <taxon>Formicidae</taxon>
        <taxon>Myrmicinae</taxon>
        <taxon>Cardiocondyla</taxon>
    </lineage>
</organism>
<dbReference type="EMBL" id="JADYXP020000026">
    <property type="protein sequence ID" value="KAL0100162.1"/>
    <property type="molecule type" value="Genomic_DNA"/>
</dbReference>
<gene>
    <name evidence="1" type="ORF">PUN28_019535</name>
</gene>
<dbReference type="Proteomes" id="UP001430953">
    <property type="component" value="Unassembled WGS sequence"/>
</dbReference>
<evidence type="ECO:0000313" key="2">
    <source>
        <dbReference type="Proteomes" id="UP001430953"/>
    </source>
</evidence>
<evidence type="ECO:0000313" key="1">
    <source>
        <dbReference type="EMBL" id="KAL0100162.1"/>
    </source>
</evidence>
<accession>A0AAW2EEE6</accession>
<proteinExistence type="predicted"/>